<reference evidence="4" key="1">
    <citation type="journal article" date="2015" name="Proc. Natl. Acad. Sci. U.S.A.">
        <title>Genome sequencing of adzuki bean (Vigna angularis) provides insight into high starch and low fat accumulation and domestication.</title>
        <authorList>
            <person name="Yang K."/>
            <person name="Tian Z."/>
            <person name="Chen C."/>
            <person name="Luo L."/>
            <person name="Zhao B."/>
            <person name="Wang Z."/>
            <person name="Yu L."/>
            <person name="Li Y."/>
            <person name="Sun Y."/>
            <person name="Li W."/>
            <person name="Chen Y."/>
            <person name="Li Y."/>
            <person name="Zhang Y."/>
            <person name="Ai D."/>
            <person name="Zhao J."/>
            <person name="Shang C."/>
            <person name="Ma Y."/>
            <person name="Wu B."/>
            <person name="Wang M."/>
            <person name="Gao L."/>
            <person name="Sun D."/>
            <person name="Zhang P."/>
            <person name="Guo F."/>
            <person name="Wang W."/>
            <person name="Li Y."/>
            <person name="Wang J."/>
            <person name="Varshney R.K."/>
            <person name="Wang J."/>
            <person name="Ling H.Q."/>
            <person name="Wan P."/>
        </authorList>
    </citation>
    <scope>NUCLEOTIDE SEQUENCE</scope>
    <source>
        <strain evidence="4">cv. Jingnong 6</strain>
    </source>
</reference>
<accession>A0A0L9TLU0</accession>
<dbReference type="Proteomes" id="UP000053144">
    <property type="component" value="Chromosome 1"/>
</dbReference>
<feature type="region of interest" description="Disordered" evidence="1">
    <location>
        <begin position="149"/>
        <end position="183"/>
    </location>
</feature>
<protein>
    <recommendedName>
        <fullName evidence="2">Putative plant transposon protein domain-containing protein</fullName>
    </recommendedName>
</protein>
<dbReference type="EMBL" id="CM003371">
    <property type="protein sequence ID" value="KOM31510.1"/>
    <property type="molecule type" value="Genomic_DNA"/>
</dbReference>
<organism evidence="3 4">
    <name type="scientific">Phaseolus angularis</name>
    <name type="common">Azuki bean</name>
    <name type="synonym">Vigna angularis</name>
    <dbReference type="NCBI Taxonomy" id="3914"/>
    <lineage>
        <taxon>Eukaryota</taxon>
        <taxon>Viridiplantae</taxon>
        <taxon>Streptophyta</taxon>
        <taxon>Embryophyta</taxon>
        <taxon>Tracheophyta</taxon>
        <taxon>Spermatophyta</taxon>
        <taxon>Magnoliopsida</taxon>
        <taxon>eudicotyledons</taxon>
        <taxon>Gunneridae</taxon>
        <taxon>Pentapetalae</taxon>
        <taxon>rosids</taxon>
        <taxon>fabids</taxon>
        <taxon>Fabales</taxon>
        <taxon>Fabaceae</taxon>
        <taxon>Papilionoideae</taxon>
        <taxon>50 kb inversion clade</taxon>
        <taxon>NPAAA clade</taxon>
        <taxon>indigoferoid/millettioid clade</taxon>
        <taxon>Phaseoleae</taxon>
        <taxon>Vigna</taxon>
    </lineage>
</organism>
<feature type="compositionally biased region" description="Acidic residues" evidence="1">
    <location>
        <begin position="158"/>
        <end position="183"/>
    </location>
</feature>
<dbReference type="Gramene" id="KOM31510">
    <property type="protein sequence ID" value="KOM31510"/>
    <property type="gene ID" value="LR48_Vigan01g106500"/>
</dbReference>
<dbReference type="Pfam" id="PF20167">
    <property type="entry name" value="Transposase_32"/>
    <property type="match status" value="1"/>
</dbReference>
<gene>
    <name evidence="3" type="ORF">LR48_Vigan01g106500</name>
</gene>
<feature type="region of interest" description="Disordered" evidence="1">
    <location>
        <begin position="107"/>
        <end position="127"/>
    </location>
</feature>
<proteinExistence type="predicted"/>
<dbReference type="InterPro" id="IPR046796">
    <property type="entry name" value="Transposase_32_dom"/>
</dbReference>
<evidence type="ECO:0000256" key="1">
    <source>
        <dbReference type="SAM" id="MobiDB-lite"/>
    </source>
</evidence>
<evidence type="ECO:0000313" key="3">
    <source>
        <dbReference type="EMBL" id="KOM31510.1"/>
    </source>
</evidence>
<feature type="compositionally biased region" description="Basic residues" evidence="1">
    <location>
        <begin position="1"/>
        <end position="17"/>
    </location>
</feature>
<dbReference type="AlphaFoldDB" id="A0A0L9TLU0"/>
<evidence type="ECO:0000313" key="4">
    <source>
        <dbReference type="Proteomes" id="UP000053144"/>
    </source>
</evidence>
<feature type="domain" description="Putative plant transposon protein" evidence="2">
    <location>
        <begin position="57"/>
        <end position="97"/>
    </location>
</feature>
<evidence type="ECO:0000259" key="2">
    <source>
        <dbReference type="Pfam" id="PF20167"/>
    </source>
</evidence>
<feature type="region of interest" description="Disordered" evidence="1">
    <location>
        <begin position="1"/>
        <end position="31"/>
    </location>
</feature>
<name>A0A0L9TLU0_PHAAN</name>
<sequence>MVRNTKSKPKSKGRKVSHAAQAPPQGRPSSAICRLGHFQRNRTRAPIYIIRPHLTPLAKGLNINIGKVIADEIQTCARGASNKAPLGHPSLITHLCEIVVDEPGHLVPPPQQSRAHRRAPPPAQEPVHEAAPFQMWDMYLSRLDARLAAEGGRAEASAMDEDIEDEDDEDEEAEEDEDSDNDD</sequence>